<name>A0A7K4KL18_9AVES</name>
<evidence type="ECO:0000259" key="1">
    <source>
        <dbReference type="Pfam" id="PF23245"/>
    </source>
</evidence>
<dbReference type="Pfam" id="PF23245">
    <property type="entry name" value="RRM_PARP14_2"/>
    <property type="match status" value="1"/>
</dbReference>
<evidence type="ECO:0000313" key="2">
    <source>
        <dbReference type="EMBL" id="NWI16308.1"/>
    </source>
</evidence>
<dbReference type="Proteomes" id="UP000545332">
    <property type="component" value="Unassembled WGS sequence"/>
</dbReference>
<evidence type="ECO:0000313" key="3">
    <source>
        <dbReference type="Proteomes" id="UP000545332"/>
    </source>
</evidence>
<keyword evidence="3" id="KW-1185">Reference proteome</keyword>
<feature type="non-terminal residue" evidence="2">
    <location>
        <position position="1"/>
    </location>
</feature>
<feature type="non-terminal residue" evidence="2">
    <location>
        <position position="138"/>
    </location>
</feature>
<reference evidence="2 3" key="1">
    <citation type="submission" date="2019-09" db="EMBL/GenBank/DDBJ databases">
        <title>Bird 10,000 Genomes (B10K) Project - Family phase.</title>
        <authorList>
            <person name="Zhang G."/>
        </authorList>
    </citation>
    <scope>NUCLEOTIDE SEQUENCE [LARGE SCALE GENOMIC DNA]</scope>
    <source>
        <strain evidence="2">B10K-MSB-42743</strain>
        <tissue evidence="2">Heart</tissue>
    </source>
</reference>
<feature type="domain" description="PARP14 second RRM" evidence="1">
    <location>
        <begin position="4"/>
        <end position="82"/>
    </location>
</feature>
<comment type="caution">
    <text evidence="2">The sequence shown here is derived from an EMBL/GenBank/DDBJ whole genome shotgun (WGS) entry which is preliminary data.</text>
</comment>
<dbReference type="AlphaFoldDB" id="A0A7K4KL18"/>
<protein>
    <submittedName>
        <fullName evidence="2">PAR14 polymerase</fullName>
    </submittedName>
</protein>
<proteinExistence type="predicted"/>
<dbReference type="Pfam" id="PF23085">
    <property type="entry name" value="RRM_PARP14_3"/>
    <property type="match status" value="1"/>
</dbReference>
<accession>A0A7K4KL18</accession>
<dbReference type="OrthoDB" id="6133115at2759"/>
<sequence length="138" mass="15154">SAKTSPLVALENVQPFSTEGLCSLLENVSGLTVHEDFRLEMRPETSTAIVTLLKSIDAEKFVKFCTENNQLRKLNVTAKLLERTHSIKAENIPGGVSTDHITVYFENVSNVGGPKVDVQLLPEEHLAITTFYSPKGKA</sequence>
<dbReference type="EMBL" id="VWPX01012632">
    <property type="protein sequence ID" value="NWI16308.1"/>
    <property type="molecule type" value="Genomic_DNA"/>
</dbReference>
<dbReference type="InterPro" id="IPR057050">
    <property type="entry name" value="RRM_PARP14_2"/>
</dbReference>
<organism evidence="2 3">
    <name type="scientific">Crypturellus soui</name>
    <dbReference type="NCBI Taxonomy" id="458187"/>
    <lineage>
        <taxon>Eukaryota</taxon>
        <taxon>Metazoa</taxon>
        <taxon>Chordata</taxon>
        <taxon>Craniata</taxon>
        <taxon>Vertebrata</taxon>
        <taxon>Euteleostomi</taxon>
        <taxon>Archelosauria</taxon>
        <taxon>Archosauria</taxon>
        <taxon>Dinosauria</taxon>
        <taxon>Saurischia</taxon>
        <taxon>Theropoda</taxon>
        <taxon>Coelurosauria</taxon>
        <taxon>Aves</taxon>
        <taxon>Palaeognathae</taxon>
        <taxon>Tinamiformes</taxon>
        <taxon>Tinamidae</taxon>
        <taxon>Crypturellus</taxon>
    </lineage>
</organism>
<gene>
    <name evidence="2" type="primary">Parp14_1</name>
    <name evidence="2" type="ORF">CRYSOU_R10943</name>
</gene>